<dbReference type="AlphaFoldDB" id="A0A4E0QWV8"/>
<sequence>MGFRRGNTLVQEVTIASTVSTNQDIQVILSNSKGVAISRLRYPFACMVFNLGLLFIKIARTILNFQRNPISLRNRISINVKILSS</sequence>
<gene>
    <name evidence="1" type="ORF">PN36_01030</name>
</gene>
<dbReference type="Proteomes" id="UP000030428">
    <property type="component" value="Unassembled WGS sequence"/>
</dbReference>
<dbReference type="EMBL" id="JSZA02000003">
    <property type="protein sequence ID" value="TGO03710.1"/>
    <property type="molecule type" value="Genomic_DNA"/>
</dbReference>
<proteinExistence type="predicted"/>
<protein>
    <submittedName>
        <fullName evidence="1">Uncharacterized protein</fullName>
    </submittedName>
</protein>
<keyword evidence="2" id="KW-1185">Reference proteome</keyword>
<comment type="caution">
    <text evidence="1">The sequence shown here is derived from an EMBL/GenBank/DDBJ whole genome shotgun (WGS) entry which is preliminary data.</text>
</comment>
<evidence type="ECO:0000313" key="2">
    <source>
        <dbReference type="Proteomes" id="UP000030428"/>
    </source>
</evidence>
<organism evidence="1 2">
    <name type="scientific">Candidatus Thiomargarita nelsonii</name>
    <dbReference type="NCBI Taxonomy" id="1003181"/>
    <lineage>
        <taxon>Bacteria</taxon>
        <taxon>Pseudomonadati</taxon>
        <taxon>Pseudomonadota</taxon>
        <taxon>Gammaproteobacteria</taxon>
        <taxon>Thiotrichales</taxon>
        <taxon>Thiotrichaceae</taxon>
        <taxon>Thiomargarita</taxon>
    </lineage>
</organism>
<name>A0A4E0QWV8_9GAMM</name>
<evidence type="ECO:0000313" key="1">
    <source>
        <dbReference type="EMBL" id="TGO03710.1"/>
    </source>
</evidence>
<accession>A0A4E0QWV8</accession>
<reference evidence="1 2" key="1">
    <citation type="journal article" date="2016" name="Front. Microbiol.">
        <title>Single-Cell (Meta-)Genomics of a Dimorphic Candidatus Thiomargarita nelsonii Reveals Genomic Plasticity.</title>
        <authorList>
            <person name="Flood B.E."/>
            <person name="Fliss P."/>
            <person name="Jones D.S."/>
            <person name="Dick G.J."/>
            <person name="Jain S."/>
            <person name="Kaster A.K."/>
            <person name="Winkel M."/>
            <person name="Mussmann M."/>
            <person name="Bailey J."/>
        </authorList>
    </citation>
    <scope>NUCLEOTIDE SEQUENCE [LARGE SCALE GENOMIC DNA]</scope>
    <source>
        <strain evidence="1">Hydrate Ridge</strain>
    </source>
</reference>